<dbReference type="InterPro" id="IPR003578">
    <property type="entry name" value="Small_GTPase_Rho"/>
</dbReference>
<dbReference type="GO" id="GO:0003924">
    <property type="term" value="F:GTPase activity"/>
    <property type="evidence" value="ECO:0007669"/>
    <property type="project" value="InterPro"/>
</dbReference>
<reference evidence="4 5" key="1">
    <citation type="submission" date="2019-03" db="EMBL/GenBank/DDBJ databases">
        <title>Single cell metagenomics reveals metabolic interactions within the superorganism composed of flagellate Streblomastix strix and complex community of Bacteroidetes bacteria on its surface.</title>
        <authorList>
            <person name="Treitli S.C."/>
            <person name="Kolisko M."/>
            <person name="Husnik F."/>
            <person name="Keeling P."/>
            <person name="Hampl V."/>
        </authorList>
    </citation>
    <scope>NUCLEOTIDE SEQUENCE [LARGE SCALE GENOMIC DNA]</scope>
    <source>
        <strain evidence="4">ST1C</strain>
    </source>
</reference>
<dbReference type="SMART" id="SM00174">
    <property type="entry name" value="RHO"/>
    <property type="match status" value="1"/>
</dbReference>
<dbReference type="InterPro" id="IPR027417">
    <property type="entry name" value="P-loop_NTPase"/>
</dbReference>
<evidence type="ECO:0000256" key="2">
    <source>
        <dbReference type="ARBA" id="ARBA00023134"/>
    </source>
</evidence>
<sequence length="149" mass="17482">MPNFHEDDDIESRKKDYKGTDVFIICFSLVERKSYENALNFYKELLPFSNNKPIILVGNKLDICDGLETDFAISQVRNQAKTMEFNCEVAAYEEKSRKDVASIQQLLVKAVNLHFHPTLWRDKKEFKKKEQEKTKKGEKSDEKKKCNIQ</sequence>
<comment type="caution">
    <text evidence="4">The sequence shown here is derived from an EMBL/GenBank/DDBJ whole genome shotgun (WGS) entry which is preliminary data.</text>
</comment>
<dbReference type="EMBL" id="SNRW01001727">
    <property type="protein sequence ID" value="KAA6395272.1"/>
    <property type="molecule type" value="Genomic_DNA"/>
</dbReference>
<dbReference type="OrthoDB" id="5976022at2759"/>
<evidence type="ECO:0000256" key="3">
    <source>
        <dbReference type="SAM" id="MobiDB-lite"/>
    </source>
</evidence>
<dbReference type="InterPro" id="IPR001806">
    <property type="entry name" value="Small_GTPase"/>
</dbReference>
<organism evidence="4 5">
    <name type="scientific">Streblomastix strix</name>
    <dbReference type="NCBI Taxonomy" id="222440"/>
    <lineage>
        <taxon>Eukaryota</taxon>
        <taxon>Metamonada</taxon>
        <taxon>Preaxostyla</taxon>
        <taxon>Oxymonadida</taxon>
        <taxon>Streblomastigidae</taxon>
        <taxon>Streblomastix</taxon>
    </lineage>
</organism>
<evidence type="ECO:0000313" key="4">
    <source>
        <dbReference type="EMBL" id="KAA6395272.1"/>
    </source>
</evidence>
<evidence type="ECO:0000256" key="1">
    <source>
        <dbReference type="ARBA" id="ARBA00022741"/>
    </source>
</evidence>
<keyword evidence="1" id="KW-0547">Nucleotide-binding</keyword>
<evidence type="ECO:0000313" key="5">
    <source>
        <dbReference type="Proteomes" id="UP000324800"/>
    </source>
</evidence>
<gene>
    <name evidence="4" type="ORF">EZS28_009200</name>
</gene>
<name>A0A5J4WL39_9EUKA</name>
<dbReference type="Gene3D" id="3.40.50.300">
    <property type="entry name" value="P-loop containing nucleotide triphosphate hydrolases"/>
    <property type="match status" value="1"/>
</dbReference>
<dbReference type="SUPFAM" id="SSF52540">
    <property type="entry name" value="P-loop containing nucleoside triphosphate hydrolases"/>
    <property type="match status" value="1"/>
</dbReference>
<accession>A0A5J4WL39</accession>
<dbReference type="Proteomes" id="UP000324800">
    <property type="component" value="Unassembled WGS sequence"/>
</dbReference>
<dbReference type="PANTHER" id="PTHR24072">
    <property type="entry name" value="RHO FAMILY GTPASE"/>
    <property type="match status" value="1"/>
</dbReference>
<dbReference type="GO" id="GO:0005525">
    <property type="term" value="F:GTP binding"/>
    <property type="evidence" value="ECO:0007669"/>
    <property type="project" value="UniProtKB-KW"/>
</dbReference>
<dbReference type="Pfam" id="PF00071">
    <property type="entry name" value="Ras"/>
    <property type="match status" value="1"/>
</dbReference>
<keyword evidence="2" id="KW-0342">GTP-binding</keyword>
<dbReference type="AlphaFoldDB" id="A0A5J4WL39"/>
<proteinExistence type="predicted"/>
<dbReference type="GO" id="GO:0007264">
    <property type="term" value="P:small GTPase-mediated signal transduction"/>
    <property type="evidence" value="ECO:0007669"/>
    <property type="project" value="InterPro"/>
</dbReference>
<protein>
    <submittedName>
        <fullName evidence="4">Uncharacterized protein</fullName>
    </submittedName>
</protein>
<feature type="region of interest" description="Disordered" evidence="3">
    <location>
        <begin position="126"/>
        <end position="149"/>
    </location>
</feature>
<dbReference type="PROSITE" id="PS51421">
    <property type="entry name" value="RAS"/>
    <property type="match status" value="1"/>
</dbReference>